<dbReference type="InterPro" id="IPR007110">
    <property type="entry name" value="Ig-like_dom"/>
</dbReference>
<protein>
    <submittedName>
        <fullName evidence="6">KV15 protein</fullName>
    </submittedName>
</protein>
<keyword evidence="2" id="KW-0393">Immunoglobulin domain</keyword>
<dbReference type="SUPFAM" id="SSF48726">
    <property type="entry name" value="Immunoglobulin"/>
    <property type="match status" value="2"/>
</dbReference>
<evidence type="ECO:0000313" key="7">
    <source>
        <dbReference type="Proteomes" id="UP000736164"/>
    </source>
</evidence>
<proteinExistence type="predicted"/>
<evidence type="ECO:0000256" key="2">
    <source>
        <dbReference type="ARBA" id="ARBA00023319"/>
    </source>
</evidence>
<sequence>MTFITIFTWTLLISAQGRNGSEIFDEQSSGQVTVTQTPAVKSVLSGQTVNVNCKTSAALYNNRFKRKLEKFLIYAATIRQIGIPEHFSGSGSGTDFTLTITGMPECSQWWCTADYYCLAHSTSGSLGHSRGNRHLGSGNALPSLSLLPPSTVELSAKRSATLLCLANKGFPSDWSLQWKIDGSSKSSSVTKTPGILESDGTYSWSSTLTLSEPDWKSLHSMTCEASQGSQATVQKTQNKSDCPE</sequence>
<dbReference type="InterPro" id="IPR003597">
    <property type="entry name" value="Ig_C1-set"/>
</dbReference>
<evidence type="ECO:0000259" key="5">
    <source>
        <dbReference type="PROSITE" id="PS50835"/>
    </source>
</evidence>
<dbReference type="SMART" id="SM00407">
    <property type="entry name" value="IGc1"/>
    <property type="match status" value="1"/>
</dbReference>
<dbReference type="PROSITE" id="PS50835">
    <property type="entry name" value="IG_LIKE"/>
    <property type="match status" value="1"/>
</dbReference>
<organism evidence="6 7">
    <name type="scientific">Atractosteus spatula</name>
    <name type="common">Alligator gar</name>
    <name type="synonym">Lepisosteus spatula</name>
    <dbReference type="NCBI Taxonomy" id="7917"/>
    <lineage>
        <taxon>Eukaryota</taxon>
        <taxon>Metazoa</taxon>
        <taxon>Chordata</taxon>
        <taxon>Craniata</taxon>
        <taxon>Vertebrata</taxon>
        <taxon>Euteleostomi</taxon>
        <taxon>Actinopterygii</taxon>
        <taxon>Neopterygii</taxon>
        <taxon>Holostei</taxon>
        <taxon>Semionotiformes</taxon>
        <taxon>Lepisosteidae</taxon>
        <taxon>Atractosteus</taxon>
    </lineage>
</organism>
<keyword evidence="4" id="KW-0732">Signal</keyword>
<dbReference type="AlphaFoldDB" id="A0A8J7T7Q9"/>
<dbReference type="InterPro" id="IPR050380">
    <property type="entry name" value="Immune_Resp_Modulators"/>
</dbReference>
<dbReference type="PANTHER" id="PTHR23411">
    <property type="entry name" value="TAPASIN"/>
    <property type="match status" value="1"/>
</dbReference>
<feature type="non-terminal residue" evidence="6">
    <location>
        <position position="244"/>
    </location>
</feature>
<dbReference type="Pfam" id="PF07654">
    <property type="entry name" value="C1-set"/>
    <property type="match status" value="1"/>
</dbReference>
<dbReference type="FunFam" id="2.60.40.10:FF:000283">
    <property type="entry name" value="Immunoglobulin kappa constant"/>
    <property type="match status" value="1"/>
</dbReference>
<feature type="region of interest" description="Disordered" evidence="3">
    <location>
        <begin position="221"/>
        <end position="244"/>
    </location>
</feature>
<evidence type="ECO:0000256" key="1">
    <source>
        <dbReference type="ARBA" id="ARBA00023157"/>
    </source>
</evidence>
<name>A0A8J7T7Q9_ATRSP</name>
<dbReference type="InterPro" id="IPR013783">
    <property type="entry name" value="Ig-like_fold"/>
</dbReference>
<dbReference type="Gene3D" id="2.60.40.10">
    <property type="entry name" value="Immunoglobulins"/>
    <property type="match status" value="2"/>
</dbReference>
<evidence type="ECO:0000313" key="6">
    <source>
        <dbReference type="EMBL" id="MBN3312866.1"/>
    </source>
</evidence>
<accession>A0A8J7T7Q9</accession>
<dbReference type="Proteomes" id="UP000736164">
    <property type="component" value="Unassembled WGS sequence"/>
</dbReference>
<keyword evidence="7" id="KW-1185">Reference proteome</keyword>
<comment type="caution">
    <text evidence="6">The sequence shown here is derived from an EMBL/GenBank/DDBJ whole genome shotgun (WGS) entry which is preliminary data.</text>
</comment>
<feature type="domain" description="Ig-like" evidence="5">
    <location>
        <begin position="142"/>
        <end position="234"/>
    </location>
</feature>
<feature type="signal peptide" evidence="4">
    <location>
        <begin position="1"/>
        <end position="20"/>
    </location>
</feature>
<keyword evidence="1" id="KW-1015">Disulfide bond</keyword>
<dbReference type="EMBL" id="JAAWVO010008740">
    <property type="protein sequence ID" value="MBN3312866.1"/>
    <property type="molecule type" value="Genomic_DNA"/>
</dbReference>
<evidence type="ECO:0000256" key="3">
    <source>
        <dbReference type="SAM" id="MobiDB-lite"/>
    </source>
</evidence>
<dbReference type="InterPro" id="IPR036179">
    <property type="entry name" value="Ig-like_dom_sf"/>
</dbReference>
<feature type="non-terminal residue" evidence="6">
    <location>
        <position position="1"/>
    </location>
</feature>
<gene>
    <name evidence="6" type="primary">Kv15_5</name>
    <name evidence="6" type="ORF">GTO95_0006921</name>
</gene>
<evidence type="ECO:0000256" key="4">
    <source>
        <dbReference type="SAM" id="SignalP"/>
    </source>
</evidence>
<feature type="chain" id="PRO_5035299660" evidence="4">
    <location>
        <begin position="21"/>
        <end position="244"/>
    </location>
</feature>
<reference evidence="6" key="1">
    <citation type="journal article" date="2021" name="Cell">
        <title>Tracing the genetic footprints of vertebrate landing in non-teleost ray-finned fishes.</title>
        <authorList>
            <person name="Bi X."/>
            <person name="Wang K."/>
            <person name="Yang L."/>
            <person name="Pan H."/>
            <person name="Jiang H."/>
            <person name="Wei Q."/>
            <person name="Fang M."/>
            <person name="Yu H."/>
            <person name="Zhu C."/>
            <person name="Cai Y."/>
            <person name="He Y."/>
            <person name="Gan X."/>
            <person name="Zeng H."/>
            <person name="Yu D."/>
            <person name="Zhu Y."/>
            <person name="Jiang H."/>
            <person name="Qiu Q."/>
            <person name="Yang H."/>
            <person name="Zhang Y.E."/>
            <person name="Wang W."/>
            <person name="Zhu M."/>
            <person name="He S."/>
            <person name="Zhang G."/>
        </authorList>
    </citation>
    <scope>NUCLEOTIDE SEQUENCE</scope>
    <source>
        <strain evidence="6">Allg_001</strain>
    </source>
</reference>